<sequence length="270" mass="29586">MRAAGDDEGMPRDDGVVPGQPCWVELAAGDPGEAASFYGELFGWRMEYEEFEGYGRFMHEGKSAAGLWPEATSGAAANWTVYFTVEDVRTSADLVREAGGQIVVEPRSLNGHGTLAGCLDPEDVFFMLWKPEDWGCTQAAGRPGYWSWTELLTRDPERAQGFYPRVFGWGRVRESDRVHWTVGGRVVASMKPIPPETGAETLSAWLVHFAVADVREAADRAEALGAVRIKELDDPLYGLAITLADPQDAQFVLIPVPPPETAGRFPIAAR</sequence>
<dbReference type="CDD" id="cd07247">
    <property type="entry name" value="SgaA_N_like"/>
    <property type="match status" value="1"/>
</dbReference>
<dbReference type="Pfam" id="PF00903">
    <property type="entry name" value="Glyoxalase"/>
    <property type="match status" value="1"/>
</dbReference>
<dbReference type="InterPro" id="IPR041581">
    <property type="entry name" value="Glyoxalase_6"/>
</dbReference>
<dbReference type="AlphaFoldDB" id="A0A3N1D0T6"/>
<proteinExistence type="predicted"/>
<gene>
    <name evidence="2" type="ORF">EDD29_4721</name>
</gene>
<name>A0A3N1D0T6_9ACTN</name>
<protein>
    <recommendedName>
        <fullName evidence="1">VOC domain-containing protein</fullName>
    </recommendedName>
</protein>
<comment type="caution">
    <text evidence="2">The sequence shown here is derived from an EMBL/GenBank/DDBJ whole genome shotgun (WGS) entry which is preliminary data.</text>
</comment>
<evidence type="ECO:0000313" key="2">
    <source>
        <dbReference type="EMBL" id="ROO87130.1"/>
    </source>
</evidence>
<dbReference type="InterPro" id="IPR029068">
    <property type="entry name" value="Glyas_Bleomycin-R_OHBP_Dase"/>
</dbReference>
<dbReference type="Pfam" id="PF18029">
    <property type="entry name" value="Glyoxalase_6"/>
    <property type="match status" value="1"/>
</dbReference>
<feature type="domain" description="VOC" evidence="1">
    <location>
        <begin position="20"/>
        <end position="131"/>
    </location>
</feature>
<dbReference type="SUPFAM" id="SSF54593">
    <property type="entry name" value="Glyoxalase/Bleomycin resistance protein/Dihydroxybiphenyl dioxygenase"/>
    <property type="match status" value="2"/>
</dbReference>
<dbReference type="InterPro" id="IPR052164">
    <property type="entry name" value="Anthracycline_SecMetBiosynth"/>
</dbReference>
<dbReference type="InterPro" id="IPR004360">
    <property type="entry name" value="Glyas_Fos-R_dOase_dom"/>
</dbReference>
<dbReference type="Gene3D" id="3.10.180.10">
    <property type="entry name" value="2,3-Dihydroxybiphenyl 1,2-Dioxygenase, domain 1"/>
    <property type="match status" value="2"/>
</dbReference>
<dbReference type="Proteomes" id="UP000272400">
    <property type="component" value="Unassembled WGS sequence"/>
</dbReference>
<feature type="domain" description="VOC" evidence="1">
    <location>
        <begin position="144"/>
        <end position="256"/>
    </location>
</feature>
<dbReference type="PANTHER" id="PTHR33993">
    <property type="entry name" value="GLYOXALASE-RELATED"/>
    <property type="match status" value="1"/>
</dbReference>
<dbReference type="PROSITE" id="PS51819">
    <property type="entry name" value="VOC"/>
    <property type="match status" value="2"/>
</dbReference>
<evidence type="ECO:0000259" key="1">
    <source>
        <dbReference type="PROSITE" id="PS51819"/>
    </source>
</evidence>
<dbReference type="EMBL" id="RJKE01000001">
    <property type="protein sequence ID" value="ROO87130.1"/>
    <property type="molecule type" value="Genomic_DNA"/>
</dbReference>
<reference evidence="2 3" key="1">
    <citation type="submission" date="2018-11" db="EMBL/GenBank/DDBJ databases">
        <title>Sequencing the genomes of 1000 actinobacteria strains.</title>
        <authorList>
            <person name="Klenk H.-P."/>
        </authorList>
    </citation>
    <scope>NUCLEOTIDE SEQUENCE [LARGE SCALE GENOMIC DNA]</scope>
    <source>
        <strain evidence="2 3">DSM 44254</strain>
    </source>
</reference>
<dbReference type="InterPro" id="IPR037523">
    <property type="entry name" value="VOC_core"/>
</dbReference>
<organism evidence="2 3">
    <name type="scientific">Actinocorallia herbida</name>
    <dbReference type="NCBI Taxonomy" id="58109"/>
    <lineage>
        <taxon>Bacteria</taxon>
        <taxon>Bacillati</taxon>
        <taxon>Actinomycetota</taxon>
        <taxon>Actinomycetes</taxon>
        <taxon>Streptosporangiales</taxon>
        <taxon>Thermomonosporaceae</taxon>
        <taxon>Actinocorallia</taxon>
    </lineage>
</organism>
<dbReference type="PANTHER" id="PTHR33993:SF14">
    <property type="entry name" value="GB|AAF24581.1"/>
    <property type="match status" value="1"/>
</dbReference>
<evidence type="ECO:0000313" key="3">
    <source>
        <dbReference type="Proteomes" id="UP000272400"/>
    </source>
</evidence>
<dbReference type="OrthoDB" id="9793039at2"/>
<keyword evidence="3" id="KW-1185">Reference proteome</keyword>
<accession>A0A3N1D0T6</accession>